<reference evidence="1 2" key="1">
    <citation type="journal article" date="2006" name="Science">
        <title>Phytophthora genome sequences uncover evolutionary origins and mechanisms of pathogenesis.</title>
        <authorList>
            <person name="Tyler B.M."/>
            <person name="Tripathy S."/>
            <person name="Zhang X."/>
            <person name="Dehal P."/>
            <person name="Jiang R.H."/>
            <person name="Aerts A."/>
            <person name="Arredondo F.D."/>
            <person name="Baxter L."/>
            <person name="Bensasson D."/>
            <person name="Beynon J.L."/>
            <person name="Chapman J."/>
            <person name="Damasceno C.M."/>
            <person name="Dorrance A.E."/>
            <person name="Dou D."/>
            <person name="Dickerman A.W."/>
            <person name="Dubchak I.L."/>
            <person name="Garbelotto M."/>
            <person name="Gijzen M."/>
            <person name="Gordon S.G."/>
            <person name="Govers F."/>
            <person name="Grunwald N.J."/>
            <person name="Huang W."/>
            <person name="Ivors K.L."/>
            <person name="Jones R.W."/>
            <person name="Kamoun S."/>
            <person name="Krampis K."/>
            <person name="Lamour K.H."/>
            <person name="Lee M.K."/>
            <person name="McDonald W.H."/>
            <person name="Medina M."/>
            <person name="Meijer H.J."/>
            <person name="Nordberg E.K."/>
            <person name="Maclean D.J."/>
            <person name="Ospina-Giraldo M.D."/>
            <person name="Morris P.F."/>
            <person name="Phuntumart V."/>
            <person name="Putnam N.H."/>
            <person name="Rash S."/>
            <person name="Rose J.K."/>
            <person name="Sakihama Y."/>
            <person name="Salamov A.A."/>
            <person name="Savidor A."/>
            <person name="Scheuring C.F."/>
            <person name="Smith B.M."/>
            <person name="Sobral B.W."/>
            <person name="Terry A."/>
            <person name="Torto-Alalibo T.A."/>
            <person name="Win J."/>
            <person name="Xu Z."/>
            <person name="Zhang H."/>
            <person name="Grigoriev I.V."/>
            <person name="Rokhsar D.S."/>
            <person name="Boore J.L."/>
        </authorList>
    </citation>
    <scope>NUCLEOTIDE SEQUENCE [LARGE SCALE GENOMIC DNA]</scope>
    <source>
        <strain evidence="1 2">P6497</strain>
    </source>
</reference>
<dbReference type="PANTHER" id="PTHR46586:SF3">
    <property type="entry name" value="ANKYRIN REPEAT-CONTAINING PROTEIN"/>
    <property type="match status" value="1"/>
</dbReference>
<sequence>MSTAFELKVVALVLHPHAAVTALAHIGPLISSFLGPPSCLPLCEACSFGSVQLLDWFREGLQVAADRGDVAMVQWFFERFSGLEVPSEVVARAAGKGHLPVLGFLLEHDEGRDCQHEQVGVELDEDSWTDSVPVMSKDWSGPGHIVRWGGHATREASDGVQWLLDNNFIKQHQSKSASTFLTLAREGKLELMQQAAKLHDKKGLTKDWIDKWDWAMEVAAERGDLPMVLKRIKDDMVFVMTDIPRSAAKGGHIEVLEYLFQQGWEDEYASTLTSAAGGGQLECVKWLLEHAPPYGNDHCIDSAGVEAAQNGHLEILQFFHELDSPAAAESNVTRTKRRRLDRGTE</sequence>
<accession>G5AG80</accession>
<proteinExistence type="predicted"/>
<dbReference type="InterPro" id="IPR036770">
    <property type="entry name" value="Ankyrin_rpt-contain_sf"/>
</dbReference>
<protein>
    <submittedName>
        <fullName evidence="1">Uncharacterized protein</fullName>
    </submittedName>
</protein>
<dbReference type="AlphaFoldDB" id="G5AG80"/>
<name>G5AG80_PHYSP</name>
<organism evidence="1 2">
    <name type="scientific">Phytophthora sojae (strain P6497)</name>
    <name type="common">Soybean stem and root rot agent</name>
    <name type="synonym">Phytophthora megasperma f. sp. glycines</name>
    <dbReference type="NCBI Taxonomy" id="1094619"/>
    <lineage>
        <taxon>Eukaryota</taxon>
        <taxon>Sar</taxon>
        <taxon>Stramenopiles</taxon>
        <taxon>Oomycota</taxon>
        <taxon>Peronosporomycetes</taxon>
        <taxon>Peronosporales</taxon>
        <taxon>Peronosporaceae</taxon>
        <taxon>Phytophthora</taxon>
    </lineage>
</organism>
<dbReference type="SUPFAM" id="SSF48403">
    <property type="entry name" value="Ankyrin repeat"/>
    <property type="match status" value="1"/>
</dbReference>
<dbReference type="Pfam" id="PF12796">
    <property type="entry name" value="Ank_2"/>
    <property type="match status" value="1"/>
</dbReference>
<dbReference type="Proteomes" id="UP000002640">
    <property type="component" value="Unassembled WGS sequence"/>
</dbReference>
<gene>
    <name evidence="1" type="ORF">PHYSODRAFT_307822</name>
</gene>
<dbReference type="KEGG" id="psoj:PHYSODRAFT_307822"/>
<dbReference type="Gene3D" id="1.25.40.20">
    <property type="entry name" value="Ankyrin repeat-containing domain"/>
    <property type="match status" value="1"/>
</dbReference>
<keyword evidence="2" id="KW-1185">Reference proteome</keyword>
<dbReference type="InParanoid" id="G5AG80"/>
<dbReference type="SMR" id="G5AG80"/>
<evidence type="ECO:0000313" key="1">
    <source>
        <dbReference type="EMBL" id="EGZ05592.1"/>
    </source>
</evidence>
<dbReference type="GeneID" id="20642952"/>
<dbReference type="InterPro" id="IPR052050">
    <property type="entry name" value="SecEffector_AnkRepeat"/>
</dbReference>
<evidence type="ECO:0000313" key="2">
    <source>
        <dbReference type="Proteomes" id="UP000002640"/>
    </source>
</evidence>
<dbReference type="RefSeq" id="XP_009539123.1">
    <property type="nucleotide sequence ID" value="XM_009540828.1"/>
</dbReference>
<dbReference type="PANTHER" id="PTHR46586">
    <property type="entry name" value="ANKYRIN REPEAT-CONTAINING PROTEIN"/>
    <property type="match status" value="1"/>
</dbReference>
<dbReference type="EMBL" id="JH159166">
    <property type="protein sequence ID" value="EGZ05592.1"/>
    <property type="molecule type" value="Genomic_DNA"/>
</dbReference>
<dbReference type="InterPro" id="IPR002110">
    <property type="entry name" value="Ankyrin_rpt"/>
</dbReference>